<reference evidence="1 2" key="1">
    <citation type="journal article" date="2012" name="J. Bacteriol.">
        <title>Draft Genome Sequence of Mesorhizobium alhagi CCNWXJ12-2T, a Novel Salt-Resistant Species Isolated from the Desert of Northwestern China.</title>
        <authorList>
            <person name="Zhou M."/>
            <person name="Chen W."/>
            <person name="Chen H."/>
            <person name="Wei G."/>
        </authorList>
    </citation>
    <scope>NUCLEOTIDE SEQUENCE [LARGE SCALE GENOMIC DNA]</scope>
    <source>
        <strain evidence="1 2">CCNWXJ12-2</strain>
    </source>
</reference>
<dbReference type="AlphaFoldDB" id="H0HYX6"/>
<feature type="non-terminal residue" evidence="1">
    <location>
        <position position="1"/>
    </location>
</feature>
<evidence type="ECO:0000313" key="2">
    <source>
        <dbReference type="Proteomes" id="UP000003250"/>
    </source>
</evidence>
<accession>H0HYX6</accession>
<name>H0HYX6_9HYPH</name>
<gene>
    <name evidence="1" type="ORF">MAXJ12_27053</name>
</gene>
<dbReference type="Proteomes" id="UP000003250">
    <property type="component" value="Unassembled WGS sequence"/>
</dbReference>
<proteinExistence type="predicted"/>
<evidence type="ECO:0000313" key="1">
    <source>
        <dbReference type="EMBL" id="EHK54056.1"/>
    </source>
</evidence>
<sequence>AGRCFAILFLDDIAELTEYLDLSKAALCVKHDYTPKEKLGA</sequence>
<organism evidence="1 2">
    <name type="scientific">Mesorhizobium alhagi CCNWXJ12-2</name>
    <dbReference type="NCBI Taxonomy" id="1107882"/>
    <lineage>
        <taxon>Bacteria</taxon>
        <taxon>Pseudomonadati</taxon>
        <taxon>Pseudomonadota</taxon>
        <taxon>Alphaproteobacteria</taxon>
        <taxon>Hyphomicrobiales</taxon>
        <taxon>Phyllobacteriaceae</taxon>
        <taxon>Allomesorhizobium</taxon>
    </lineage>
</organism>
<protein>
    <submittedName>
        <fullName evidence="1">Uncharacterized protein</fullName>
    </submittedName>
</protein>
<keyword evidence="2" id="KW-1185">Reference proteome</keyword>
<dbReference type="EMBL" id="AHAM01000237">
    <property type="protein sequence ID" value="EHK54056.1"/>
    <property type="molecule type" value="Genomic_DNA"/>
</dbReference>